<dbReference type="OrthoDB" id="9790710at2"/>
<dbReference type="PANTHER" id="PTHR12526">
    <property type="entry name" value="GLYCOSYLTRANSFERASE"/>
    <property type="match status" value="1"/>
</dbReference>
<evidence type="ECO:0000256" key="2">
    <source>
        <dbReference type="ARBA" id="ARBA00022676"/>
    </source>
</evidence>
<organism evidence="4 5">
    <name type="scientific">Roseinatronobacter monicus</name>
    <dbReference type="NCBI Taxonomy" id="393481"/>
    <lineage>
        <taxon>Bacteria</taxon>
        <taxon>Pseudomonadati</taxon>
        <taxon>Pseudomonadota</taxon>
        <taxon>Alphaproteobacteria</taxon>
        <taxon>Rhodobacterales</taxon>
        <taxon>Paracoccaceae</taxon>
        <taxon>Roseinatronobacter</taxon>
    </lineage>
</organism>
<keyword evidence="3 4" id="KW-0808">Transferase</keyword>
<comment type="similarity">
    <text evidence="1">Belongs to the glycosyltransferase group 1 family. Glycosyltransferase 4 subfamily.</text>
</comment>
<protein>
    <submittedName>
        <fullName evidence="4">Glycosyltransferase involved in cell wall biosynthesis</fullName>
    </submittedName>
</protein>
<evidence type="ECO:0000313" key="4">
    <source>
        <dbReference type="EMBL" id="TQM94873.1"/>
    </source>
</evidence>
<evidence type="ECO:0000313" key="5">
    <source>
        <dbReference type="Proteomes" id="UP000320582"/>
    </source>
</evidence>
<dbReference type="PANTHER" id="PTHR12526:SF640">
    <property type="entry name" value="COLANIC ACID BIOSYNTHESIS GLYCOSYLTRANSFERASE WCAL-RELATED"/>
    <property type="match status" value="1"/>
</dbReference>
<reference evidence="4 5" key="1">
    <citation type="submission" date="2019-06" db="EMBL/GenBank/DDBJ databases">
        <title>Genomic Encyclopedia of Archaeal and Bacterial Type Strains, Phase II (KMG-II): from individual species to whole genera.</title>
        <authorList>
            <person name="Goeker M."/>
        </authorList>
    </citation>
    <scope>NUCLEOTIDE SEQUENCE [LARGE SCALE GENOMIC DNA]</scope>
    <source>
        <strain evidence="4 5">DSM 18423</strain>
    </source>
</reference>
<dbReference type="Proteomes" id="UP000320582">
    <property type="component" value="Unassembled WGS sequence"/>
</dbReference>
<name>A0A543KIH0_9RHOB</name>
<comment type="caution">
    <text evidence="4">The sequence shown here is derived from an EMBL/GenBank/DDBJ whole genome shotgun (WGS) entry which is preliminary data.</text>
</comment>
<dbReference type="AlphaFoldDB" id="A0A543KIH0"/>
<dbReference type="Gene3D" id="3.40.50.2000">
    <property type="entry name" value="Glycogen Phosphorylase B"/>
    <property type="match status" value="1"/>
</dbReference>
<keyword evidence="2" id="KW-0328">Glycosyltransferase</keyword>
<accession>A0A543KIH0</accession>
<keyword evidence="5" id="KW-1185">Reference proteome</keyword>
<gene>
    <name evidence="4" type="ORF">BD293_3563</name>
</gene>
<proteinExistence type="inferred from homology"/>
<sequence>MKLCILSRYSRLGASSRLRTMQYVPALKQAGFEVEIAPFFDDAYLTDLYSGRRNLLRTVGYFANRLSQCRTARKADLLWIEKEALPWAPWALEQAILPRGVPYIVDYDDAVFHRYDQHPNAMIRRLLGRKIDAIMAGAACVTAGNAYLEARAWAAGASRVERVPTVVDLDRYFVAPPRTDPAQLRVGWIGTPQTWAGSAAPTYAHLQPVLASANATFLAIGASLVAASGDRLQIQPWHERAEVADIQAFDIGIMPLPDDPWTRGKCGYKLIQYMACGIPVIASPIGVNTEIVQHGVNGFLASTPQEWCDAVTRLLAQPDLRKRMGAAGRARVVTDYSLQAWSDRICKLFQSVKSTA</sequence>
<dbReference type="EMBL" id="VFPT01000001">
    <property type="protein sequence ID" value="TQM94873.1"/>
    <property type="molecule type" value="Genomic_DNA"/>
</dbReference>
<dbReference type="Pfam" id="PF13692">
    <property type="entry name" value="Glyco_trans_1_4"/>
    <property type="match status" value="1"/>
</dbReference>
<dbReference type="SUPFAM" id="SSF53756">
    <property type="entry name" value="UDP-Glycosyltransferase/glycogen phosphorylase"/>
    <property type="match status" value="1"/>
</dbReference>
<evidence type="ECO:0000256" key="3">
    <source>
        <dbReference type="ARBA" id="ARBA00022679"/>
    </source>
</evidence>
<evidence type="ECO:0000256" key="1">
    <source>
        <dbReference type="ARBA" id="ARBA00009481"/>
    </source>
</evidence>
<dbReference type="CDD" id="cd03801">
    <property type="entry name" value="GT4_PimA-like"/>
    <property type="match status" value="1"/>
</dbReference>
<dbReference type="GO" id="GO:0016757">
    <property type="term" value="F:glycosyltransferase activity"/>
    <property type="evidence" value="ECO:0007669"/>
    <property type="project" value="UniProtKB-KW"/>
</dbReference>
<dbReference type="RefSeq" id="WP_142083948.1">
    <property type="nucleotide sequence ID" value="NZ_VFPT01000001.1"/>
</dbReference>